<keyword evidence="3" id="KW-1185">Reference proteome</keyword>
<gene>
    <name evidence="2" type="ORF">APZ42_025454</name>
</gene>
<dbReference type="AlphaFoldDB" id="A0A0P5T239"/>
<comment type="caution">
    <text evidence="2">The sequence shown here is derived from an EMBL/GenBank/DDBJ whole genome shotgun (WGS) entry which is preliminary data.</text>
</comment>
<sequence>MRNFDLKMTENDNLRNVVKLEIQSLLCTEKAAIPSNRLYGLYKSEIGNPIPYVKLGYKCMDDLLKSMPDVVSSYTNAMDGLLYVKAVPLEGSSHINELVRGQRTSKPKNKKGGGYSLNSKIRGFRVSSQVAPNRNFNRNYNSLKPHERYDSNKTGNLIRPPSYAIPDNCSNWPPRIRQLNQQTGLLGASPSNIKLEKPNVSNYNHTGFFQSVPHVSSKNNYNMNQLFMQQPNFVESNSVAVPLSFIWNSTSVKKLQVVPDRTRMTPQLMQPRTTVPQTPQVMQPRTPVPQTLQVMQPRTPVPQTLQVMQPRTPVPQTPQVMQPRTPVHQTPRVMQPRIPVPQALQVMQPQTPVTQTQANTTESPSVSSITTEVVLTNSPVVRPSTIVPVQKSLANLNISFKSEEPKSLSKQPQPSTNQAQRFSPPTENRNTCSNSFQEKQIEPKPVQESVRSLPQQFQPPGAVQPPVPQRTCILLEEEPKRVRPATQQLNSPGVGQPSAFRSACNPAEAEPPRLLKPMEPRQMKPATPCPKLPDLVQQAPSTAQKGSPAARAPRVLLKNAIPIVSPCLPSRQFGYRPDNTSESVPAASSSNSTPPLPLSPSPLLSRRMPYRSDQLQSVHRTIVNVPPIPSVRSAAPSERLAEFYCERLKTLVTTYNLGKVTLNHNQLKTGRFIASIKVGQEMFITYPQDFENVTDAYEDAARQAVKHFETTPVWMQPAIIE</sequence>
<protein>
    <submittedName>
        <fullName evidence="2">Uncharacterized protein</fullName>
    </submittedName>
</protein>
<evidence type="ECO:0000313" key="2">
    <source>
        <dbReference type="EMBL" id="KZS10140.1"/>
    </source>
</evidence>
<feature type="region of interest" description="Disordered" evidence="1">
    <location>
        <begin position="135"/>
        <end position="157"/>
    </location>
</feature>
<reference evidence="2 3" key="1">
    <citation type="submission" date="2016-03" db="EMBL/GenBank/DDBJ databases">
        <title>EvidentialGene: Evidence-directed Construction of Genes on Genomes.</title>
        <authorList>
            <person name="Gilbert D.G."/>
            <person name="Choi J.-H."/>
            <person name="Mockaitis K."/>
            <person name="Colbourne J."/>
            <person name="Pfrender M."/>
        </authorList>
    </citation>
    <scope>NUCLEOTIDE SEQUENCE [LARGE SCALE GENOMIC DNA]</scope>
    <source>
        <strain evidence="2 3">Xinb3</strain>
        <tissue evidence="2">Complete organism</tissue>
    </source>
</reference>
<accession>A0A0P5T239</accession>
<dbReference type="Pfam" id="PF12872">
    <property type="entry name" value="OST-HTH"/>
    <property type="match status" value="1"/>
</dbReference>
<name>A0A0P5T239_9CRUS</name>
<feature type="compositionally biased region" description="Polar residues" evidence="1">
    <location>
        <begin position="408"/>
        <end position="438"/>
    </location>
</feature>
<evidence type="ECO:0000313" key="3">
    <source>
        <dbReference type="Proteomes" id="UP000076858"/>
    </source>
</evidence>
<dbReference type="OrthoDB" id="10034606at2759"/>
<organism evidence="2 3">
    <name type="scientific">Daphnia magna</name>
    <dbReference type="NCBI Taxonomy" id="35525"/>
    <lineage>
        <taxon>Eukaryota</taxon>
        <taxon>Metazoa</taxon>
        <taxon>Ecdysozoa</taxon>
        <taxon>Arthropoda</taxon>
        <taxon>Crustacea</taxon>
        <taxon>Branchiopoda</taxon>
        <taxon>Diplostraca</taxon>
        <taxon>Cladocera</taxon>
        <taxon>Anomopoda</taxon>
        <taxon>Daphniidae</taxon>
        <taxon>Daphnia</taxon>
    </lineage>
</organism>
<proteinExistence type="predicted"/>
<feature type="region of interest" description="Disordered" evidence="1">
    <location>
        <begin position="403"/>
        <end position="467"/>
    </location>
</feature>
<dbReference type="InterPro" id="IPR025605">
    <property type="entry name" value="OST-HTH/LOTUS_dom"/>
</dbReference>
<feature type="region of interest" description="Disordered" evidence="1">
    <location>
        <begin position="574"/>
        <end position="606"/>
    </location>
</feature>
<feature type="compositionally biased region" description="Low complexity" evidence="1">
    <location>
        <begin position="580"/>
        <end position="593"/>
    </location>
</feature>
<dbReference type="EMBL" id="LRGB01001877">
    <property type="protein sequence ID" value="KZS10140.1"/>
    <property type="molecule type" value="Genomic_DNA"/>
</dbReference>
<evidence type="ECO:0000256" key="1">
    <source>
        <dbReference type="SAM" id="MobiDB-lite"/>
    </source>
</evidence>
<dbReference type="PROSITE" id="PS51644">
    <property type="entry name" value="HTH_OST"/>
    <property type="match status" value="1"/>
</dbReference>
<dbReference type="InterPro" id="IPR041966">
    <property type="entry name" value="LOTUS-like"/>
</dbReference>
<dbReference type="CDD" id="cd09972">
    <property type="entry name" value="LOTUS_TDRD_OSKAR"/>
    <property type="match status" value="1"/>
</dbReference>
<feature type="region of interest" description="Disordered" evidence="1">
    <location>
        <begin position="482"/>
        <end position="513"/>
    </location>
</feature>
<dbReference type="Proteomes" id="UP000076858">
    <property type="component" value="Unassembled WGS sequence"/>
</dbReference>
<dbReference type="Gene3D" id="3.30.420.610">
    <property type="entry name" value="LOTUS domain-like"/>
    <property type="match status" value="1"/>
</dbReference>